<proteinExistence type="predicted"/>
<dbReference type="AlphaFoldDB" id="A0A1J0EE95"/>
<gene>
    <name evidence="1" type="ORF">BLL42_00120</name>
</gene>
<dbReference type="EMBL" id="CP017886">
    <property type="protein sequence ID" value="APC14224.1"/>
    <property type="molecule type" value="Genomic_DNA"/>
</dbReference>
<reference evidence="2" key="1">
    <citation type="submission" date="2016-10" db="EMBL/GenBank/DDBJ databases">
        <title>Pseudomonas frederiksbergensis ERGS4:02 complete genome.</title>
        <authorList>
            <person name="Kumar R."/>
            <person name="Acharya V."/>
            <person name="Singh D."/>
        </authorList>
    </citation>
    <scope>NUCLEOTIDE SEQUENCE [LARGE SCALE GENOMIC DNA]</scope>
    <source>
        <strain evidence="2">ERGS4:02</strain>
    </source>
</reference>
<accession>A0A1J0EE95</accession>
<evidence type="ECO:0000313" key="1">
    <source>
        <dbReference type="EMBL" id="APC14224.1"/>
    </source>
</evidence>
<dbReference type="Proteomes" id="UP000182567">
    <property type="component" value="Chromosome"/>
</dbReference>
<organism evidence="1 2">
    <name type="scientific">Pseudomonas frederiksbergensis</name>
    <dbReference type="NCBI Taxonomy" id="104087"/>
    <lineage>
        <taxon>Bacteria</taxon>
        <taxon>Pseudomonadati</taxon>
        <taxon>Pseudomonadota</taxon>
        <taxon>Gammaproteobacteria</taxon>
        <taxon>Pseudomonadales</taxon>
        <taxon>Pseudomonadaceae</taxon>
        <taxon>Pseudomonas</taxon>
    </lineage>
</organism>
<protein>
    <submittedName>
        <fullName evidence="1">Uncharacterized protein</fullName>
    </submittedName>
</protein>
<sequence>MLSANDFTGLKLIIFGSTSRCSLQASGLIFSDFDFQGRQLQDLGPETRDLDLLVLFTAPPNMVGHSFSHGMNQAI</sequence>
<name>A0A1J0EE95_9PSED</name>
<evidence type="ECO:0000313" key="2">
    <source>
        <dbReference type="Proteomes" id="UP000182567"/>
    </source>
</evidence>